<feature type="domain" description="Amine oxidase" evidence="3">
    <location>
        <begin position="34"/>
        <end position="478"/>
    </location>
</feature>
<evidence type="ECO:0000256" key="2">
    <source>
        <dbReference type="SAM" id="SignalP"/>
    </source>
</evidence>
<name>A0A8S0ZZE4_ARCPL</name>
<accession>A0A8S0ZZE4</accession>
<sequence>MLVRTVIFLALAVFGSSTDEMQVYDTIIVGMGAAGCTAASVLCKAGKKVLALEAQNRVGGRVNTVPFGSGVVELGAEWIHGDHNSRVYDLAIQNNVTILSQDVSFQVFRSDGTMPDKKMINDLVNYALESVDDPPEEPEPLGQYLTRRLMEYMALKYPSLLEDKDFIDQFLHFMDLVVNNYEASNSWNDITTHSKYMDLKGDLHLSWHKNGYKTLFEILLNTYRDGPGYPNLNLQLEKEVTKITYPQDPAQDVEVTCKDGSTYKARNVIVTVSLGVLKERYTTMFYPPLPDGKAAIIDTISIGVVDKIVLLFDNVWWSKDPGFNGFVWRKEDRSNVPSEDLWVTTIFAASSPMGCQKALTLWTSGRMGKLIETLPEDVVKRKSMELIRRFMGKNKTIPEPIDMLRSTWYSNPFTRGSYTYDNLQTPLHPNAREILAEPIVDSSGAPRVLFAGEATDSHHFSTVHGATDTGHREATRLLPKGKL</sequence>
<gene>
    <name evidence="4" type="ORF">APLA_LOCUS7345</name>
</gene>
<protein>
    <recommendedName>
        <fullName evidence="3">Amine oxidase domain-containing protein</fullName>
    </recommendedName>
</protein>
<evidence type="ECO:0000313" key="4">
    <source>
        <dbReference type="EMBL" id="CAB3238215.1"/>
    </source>
</evidence>
<proteinExistence type="predicted"/>
<keyword evidence="5" id="KW-1185">Reference proteome</keyword>
<evidence type="ECO:0000256" key="1">
    <source>
        <dbReference type="SAM" id="MobiDB-lite"/>
    </source>
</evidence>
<dbReference type="InterPro" id="IPR050281">
    <property type="entry name" value="Flavin_monoamine_oxidase"/>
</dbReference>
<dbReference type="GO" id="GO:0046592">
    <property type="term" value="F:polyamine oxidase activity"/>
    <property type="evidence" value="ECO:0007669"/>
    <property type="project" value="TreeGrafter"/>
</dbReference>
<dbReference type="EMBL" id="CADEBC010000497">
    <property type="protein sequence ID" value="CAB3238215.1"/>
    <property type="molecule type" value="Genomic_DNA"/>
</dbReference>
<keyword evidence="2" id="KW-0732">Signal</keyword>
<evidence type="ECO:0000259" key="3">
    <source>
        <dbReference type="Pfam" id="PF01593"/>
    </source>
</evidence>
<dbReference type="Gene3D" id="3.50.50.60">
    <property type="entry name" value="FAD/NAD(P)-binding domain"/>
    <property type="match status" value="1"/>
</dbReference>
<reference evidence="4 5" key="1">
    <citation type="submission" date="2020-04" db="EMBL/GenBank/DDBJ databases">
        <authorList>
            <person name="Wallbank WR R."/>
            <person name="Pardo Diaz C."/>
            <person name="Kozak K."/>
            <person name="Martin S."/>
            <person name="Jiggins C."/>
            <person name="Moest M."/>
            <person name="Warren A I."/>
            <person name="Byers J.R.P. K."/>
            <person name="Montejo-Kovacevich G."/>
            <person name="Yen C E."/>
        </authorList>
    </citation>
    <scope>NUCLEOTIDE SEQUENCE [LARGE SCALE GENOMIC DNA]</scope>
</reference>
<feature type="signal peptide" evidence="2">
    <location>
        <begin position="1"/>
        <end position="17"/>
    </location>
</feature>
<dbReference type="SUPFAM" id="SSF51905">
    <property type="entry name" value="FAD/NAD(P)-binding domain"/>
    <property type="match status" value="1"/>
</dbReference>
<dbReference type="PANTHER" id="PTHR10742">
    <property type="entry name" value="FLAVIN MONOAMINE OXIDASE"/>
    <property type="match status" value="1"/>
</dbReference>
<dbReference type="InterPro" id="IPR002937">
    <property type="entry name" value="Amino_oxidase"/>
</dbReference>
<feature type="chain" id="PRO_5035908843" description="Amine oxidase domain-containing protein" evidence="2">
    <location>
        <begin position="18"/>
        <end position="483"/>
    </location>
</feature>
<organism evidence="4 5">
    <name type="scientific">Arctia plantaginis</name>
    <name type="common">Wood tiger moth</name>
    <name type="synonym">Phalaena plantaginis</name>
    <dbReference type="NCBI Taxonomy" id="874455"/>
    <lineage>
        <taxon>Eukaryota</taxon>
        <taxon>Metazoa</taxon>
        <taxon>Ecdysozoa</taxon>
        <taxon>Arthropoda</taxon>
        <taxon>Hexapoda</taxon>
        <taxon>Insecta</taxon>
        <taxon>Pterygota</taxon>
        <taxon>Neoptera</taxon>
        <taxon>Endopterygota</taxon>
        <taxon>Lepidoptera</taxon>
        <taxon>Glossata</taxon>
        <taxon>Ditrysia</taxon>
        <taxon>Noctuoidea</taxon>
        <taxon>Erebidae</taxon>
        <taxon>Arctiinae</taxon>
        <taxon>Arctia</taxon>
    </lineage>
</organism>
<feature type="region of interest" description="Disordered" evidence="1">
    <location>
        <begin position="461"/>
        <end position="483"/>
    </location>
</feature>
<dbReference type="PANTHER" id="PTHR10742:SF398">
    <property type="entry name" value="AMINE OXIDASE DOMAIN-CONTAINING PROTEIN-RELATED"/>
    <property type="match status" value="1"/>
</dbReference>
<dbReference type="InterPro" id="IPR036188">
    <property type="entry name" value="FAD/NAD-bd_sf"/>
</dbReference>
<dbReference type="Pfam" id="PF01593">
    <property type="entry name" value="Amino_oxidase"/>
    <property type="match status" value="1"/>
</dbReference>
<dbReference type="SUPFAM" id="SSF54373">
    <property type="entry name" value="FAD-linked reductases, C-terminal domain"/>
    <property type="match status" value="1"/>
</dbReference>
<evidence type="ECO:0000313" key="5">
    <source>
        <dbReference type="Proteomes" id="UP000494106"/>
    </source>
</evidence>
<dbReference type="Proteomes" id="UP000494106">
    <property type="component" value="Unassembled WGS sequence"/>
</dbReference>
<dbReference type="AlphaFoldDB" id="A0A8S0ZZE4"/>
<comment type="caution">
    <text evidence="4">The sequence shown here is derived from an EMBL/GenBank/DDBJ whole genome shotgun (WGS) entry which is preliminary data.</text>
</comment>
<dbReference type="Gene3D" id="3.90.660.10">
    <property type="match status" value="1"/>
</dbReference>
<dbReference type="OrthoDB" id="5046242at2759"/>